<dbReference type="Proteomes" id="UP001491552">
    <property type="component" value="Unassembled WGS sequence"/>
</dbReference>
<comment type="caution">
    <text evidence="1">The sequence shown here is derived from an EMBL/GenBank/DDBJ whole genome shotgun (WGS) entry which is preliminary data.</text>
</comment>
<protein>
    <submittedName>
        <fullName evidence="1">C-GCAxxG-C-C family protein</fullName>
    </submittedName>
</protein>
<dbReference type="InterPro" id="IPR010181">
    <property type="entry name" value="CGCAxxGCC_motif"/>
</dbReference>
<accession>A0ABV1G3F4</accession>
<organism evidence="1 2">
    <name type="scientific">Faecousia intestinalis</name>
    <dbReference type="NCBI Taxonomy" id="3133167"/>
    <lineage>
        <taxon>Bacteria</taxon>
        <taxon>Bacillati</taxon>
        <taxon>Bacillota</taxon>
        <taxon>Clostridia</taxon>
        <taxon>Eubacteriales</taxon>
        <taxon>Oscillospiraceae</taxon>
        <taxon>Faecousia</taxon>
    </lineage>
</organism>
<dbReference type="RefSeq" id="WP_349134640.1">
    <property type="nucleotide sequence ID" value="NZ_JBBMFF010000085.1"/>
</dbReference>
<dbReference type="NCBIfam" id="TIGR01909">
    <property type="entry name" value="C_GCAxxG_C_C"/>
    <property type="match status" value="1"/>
</dbReference>
<gene>
    <name evidence="1" type="ORF">WMO66_01485</name>
</gene>
<dbReference type="EMBL" id="JBBMFF010000085">
    <property type="protein sequence ID" value="MEQ2509931.1"/>
    <property type="molecule type" value="Genomic_DNA"/>
</dbReference>
<name>A0ABV1G3F4_9FIRM</name>
<proteinExistence type="predicted"/>
<sequence>MTGHAALARANFETGCNCAQAVLCAYPELLPRETAMKLGASLGGGIGRLREVCGAVSAIVLLAGLLYADTDIPTHERKQAHYARVQELAHRFQSAHGSYLCRDLLAGVETTPGGAPEARTAQYYAKRPCAGLCESAAALFDAYVQENPPEKQP</sequence>
<evidence type="ECO:0000313" key="2">
    <source>
        <dbReference type="Proteomes" id="UP001491552"/>
    </source>
</evidence>
<evidence type="ECO:0000313" key="1">
    <source>
        <dbReference type="EMBL" id="MEQ2509931.1"/>
    </source>
</evidence>
<dbReference type="Pfam" id="PF09719">
    <property type="entry name" value="C_GCAxxG_C_C"/>
    <property type="match status" value="1"/>
</dbReference>
<keyword evidence="2" id="KW-1185">Reference proteome</keyword>
<reference evidence="1 2" key="1">
    <citation type="submission" date="2024-03" db="EMBL/GenBank/DDBJ databases">
        <title>Human intestinal bacterial collection.</title>
        <authorList>
            <person name="Pauvert C."/>
            <person name="Hitch T.C.A."/>
            <person name="Clavel T."/>
        </authorList>
    </citation>
    <scope>NUCLEOTIDE SEQUENCE [LARGE SCALE GENOMIC DNA]</scope>
    <source>
        <strain evidence="1 2">CLA-AA-H192</strain>
    </source>
</reference>